<evidence type="ECO:0000256" key="5">
    <source>
        <dbReference type="ARBA" id="ARBA00023239"/>
    </source>
</evidence>
<keyword evidence="8" id="KW-1185">Reference proteome</keyword>
<protein>
    <submittedName>
        <fullName evidence="7">Phenylacetaldoxime dehydratase family protein</fullName>
    </submittedName>
</protein>
<dbReference type="InterPro" id="IPR025702">
    <property type="entry name" value="OXD"/>
</dbReference>
<evidence type="ECO:0000256" key="4">
    <source>
        <dbReference type="ARBA" id="ARBA00023004"/>
    </source>
</evidence>
<dbReference type="Pfam" id="PF13816">
    <property type="entry name" value="Dehydratase_hem"/>
    <property type="match status" value="1"/>
</dbReference>
<reference evidence="7 8" key="1">
    <citation type="journal article" date="2019" name="Int. J. Syst. Evol. Microbiol.">
        <title>The Global Catalogue of Microorganisms (GCM) 10K type strain sequencing project: providing services to taxonomists for standard genome sequencing and annotation.</title>
        <authorList>
            <consortium name="The Broad Institute Genomics Platform"/>
            <consortium name="The Broad Institute Genome Sequencing Center for Infectious Disease"/>
            <person name="Wu L."/>
            <person name="Ma J."/>
        </authorList>
    </citation>
    <scope>NUCLEOTIDE SEQUENCE [LARGE SCALE GENOMIC DNA]</scope>
    <source>
        <strain evidence="7 8">JCM 15933</strain>
    </source>
</reference>
<organism evidence="7 8">
    <name type="scientific">Dactylosporangium maewongense</name>
    <dbReference type="NCBI Taxonomy" id="634393"/>
    <lineage>
        <taxon>Bacteria</taxon>
        <taxon>Bacillati</taxon>
        <taxon>Actinomycetota</taxon>
        <taxon>Actinomycetes</taxon>
        <taxon>Micromonosporales</taxon>
        <taxon>Micromonosporaceae</taxon>
        <taxon>Dactylosporangium</taxon>
    </lineage>
</organism>
<keyword evidence="3" id="KW-0479">Metal-binding</keyword>
<name>A0ABN2CW74_9ACTN</name>
<sequence>MRRPEGHQPSYPAFTVRFPDAADSIVFAQIGVQGASGVDIAAAEIDMLLSSAHGPRHVDRVRPVALPGREARIALAYWDSEARFRDWCDSAPVRDWWHTLPSDGPLGYWRETAVIPVRRFESLHSGEWHDNGVSHFTPIEVVEFHDYWGGMRDRIRDSHDHPLDPEAPQFTPRGLTSLGRRVRFSNPDNLCLIRTAQDWSRCRDEERETYTRLVAPTLHVGAQYIATHPDSGCVAAQLVEEVDDTWSRAYEKTSVIAWWVSLGHLEEWTVNHPTHQAIYSAFHQMLQRHNFQLDLRLWHEVCVLPAGAAEFEYVNCPEDTGLLASLLLTTTSEGVLNA</sequence>
<dbReference type="SUPFAM" id="SSF54909">
    <property type="entry name" value="Dimeric alpha+beta barrel"/>
    <property type="match status" value="1"/>
</dbReference>
<gene>
    <name evidence="7" type="ORF">GCM10009827_101790</name>
</gene>
<evidence type="ECO:0000313" key="8">
    <source>
        <dbReference type="Proteomes" id="UP001501470"/>
    </source>
</evidence>
<evidence type="ECO:0000256" key="6">
    <source>
        <dbReference type="ARBA" id="ARBA00034312"/>
    </source>
</evidence>
<evidence type="ECO:0000256" key="1">
    <source>
        <dbReference type="ARBA" id="ARBA00001970"/>
    </source>
</evidence>
<keyword evidence="4" id="KW-0408">Iron</keyword>
<comment type="similarity">
    <text evidence="6">Belongs to the heme-containing dehydratase family.</text>
</comment>
<dbReference type="EMBL" id="BAAAQD010000033">
    <property type="protein sequence ID" value="GAA1563816.1"/>
    <property type="molecule type" value="Genomic_DNA"/>
</dbReference>
<accession>A0ABN2CW74</accession>
<comment type="caution">
    <text evidence="7">The sequence shown here is derived from an EMBL/GenBank/DDBJ whole genome shotgun (WGS) entry which is preliminary data.</text>
</comment>
<evidence type="ECO:0000256" key="2">
    <source>
        <dbReference type="ARBA" id="ARBA00022617"/>
    </source>
</evidence>
<keyword evidence="2" id="KW-0349">Heme</keyword>
<keyword evidence="5" id="KW-0456">Lyase</keyword>
<dbReference type="RefSeq" id="WP_344512607.1">
    <property type="nucleotide sequence ID" value="NZ_BAAAQD010000033.1"/>
</dbReference>
<comment type="cofactor">
    <cofactor evidence="1">
        <name>heme b</name>
        <dbReference type="ChEBI" id="CHEBI:60344"/>
    </cofactor>
</comment>
<evidence type="ECO:0000256" key="3">
    <source>
        <dbReference type="ARBA" id="ARBA00022723"/>
    </source>
</evidence>
<dbReference type="InterPro" id="IPR011008">
    <property type="entry name" value="Dimeric_a/b-barrel"/>
</dbReference>
<evidence type="ECO:0000313" key="7">
    <source>
        <dbReference type="EMBL" id="GAA1563816.1"/>
    </source>
</evidence>
<proteinExistence type="inferred from homology"/>
<dbReference type="Proteomes" id="UP001501470">
    <property type="component" value="Unassembled WGS sequence"/>
</dbReference>